<protein>
    <recommendedName>
        <fullName evidence="4">Adhesin</fullName>
    </recommendedName>
</protein>
<dbReference type="AlphaFoldDB" id="A0A1C6YWB5"/>
<dbReference type="EMBL" id="FMIQ01000006">
    <property type="protein sequence ID" value="SCM51122.1"/>
    <property type="molecule type" value="Genomic_DNA"/>
</dbReference>
<name>A0A1C6YWB5_HAFAL</name>
<reference evidence="2 3" key="1">
    <citation type="submission" date="2016-09" db="EMBL/GenBank/DDBJ databases">
        <authorList>
            <person name="Capua I."/>
            <person name="De Benedictis P."/>
            <person name="Joannis T."/>
            <person name="Lombin L.H."/>
            <person name="Cattoli G."/>
        </authorList>
    </citation>
    <scope>NUCLEOTIDE SEQUENCE [LARGE SCALE GENOMIC DNA]</scope>
    <source>
        <strain evidence="2 3">GB001</strain>
    </source>
</reference>
<evidence type="ECO:0000313" key="3">
    <source>
        <dbReference type="Proteomes" id="UP000094844"/>
    </source>
</evidence>
<organism evidence="2 3">
    <name type="scientific">Hafnia alvei</name>
    <dbReference type="NCBI Taxonomy" id="569"/>
    <lineage>
        <taxon>Bacteria</taxon>
        <taxon>Pseudomonadati</taxon>
        <taxon>Pseudomonadota</taxon>
        <taxon>Gammaproteobacteria</taxon>
        <taxon>Enterobacterales</taxon>
        <taxon>Hafniaceae</taxon>
        <taxon>Hafnia</taxon>
    </lineage>
</organism>
<evidence type="ECO:0000313" key="2">
    <source>
        <dbReference type="EMBL" id="SCM51122.1"/>
    </source>
</evidence>
<dbReference type="RefSeq" id="WP_072307472.1">
    <property type="nucleotide sequence ID" value="NZ_FMIQ01000006.1"/>
</dbReference>
<evidence type="ECO:0008006" key="4">
    <source>
        <dbReference type="Google" id="ProtNLM"/>
    </source>
</evidence>
<accession>A0A1C6YWB5</accession>
<keyword evidence="1" id="KW-0732">Signal</keyword>
<sequence>MFKNMTLFAVLMSPCVAAYAAVIPENISPSSIVTEDFDVSVITDLAYPVCTWNLGDNKKENFYHFVEGEMCPAGGERCTYSGVMKLNGKIAILKQLSSDNGTSVFKNDNTTIITTLTPIKNPKAEVGSEEESDFNAVVVIKTSRGEKKLEMTGFCSI</sequence>
<gene>
    <name evidence="2" type="ORF">BN1044_00575</name>
</gene>
<dbReference type="Proteomes" id="UP000094844">
    <property type="component" value="Unassembled WGS sequence"/>
</dbReference>
<proteinExistence type="predicted"/>
<dbReference type="OrthoDB" id="6630338at2"/>
<evidence type="ECO:0000256" key="1">
    <source>
        <dbReference type="SAM" id="SignalP"/>
    </source>
</evidence>
<feature type="chain" id="PRO_5008751732" description="Adhesin" evidence="1">
    <location>
        <begin position="21"/>
        <end position="157"/>
    </location>
</feature>
<feature type="signal peptide" evidence="1">
    <location>
        <begin position="1"/>
        <end position="20"/>
    </location>
</feature>